<accession>A0AB36JXQ3</accession>
<evidence type="ECO:0000313" key="4">
    <source>
        <dbReference type="Proteomes" id="UP000188726"/>
    </source>
</evidence>
<dbReference type="GO" id="GO:0005886">
    <property type="term" value="C:plasma membrane"/>
    <property type="evidence" value="ECO:0007669"/>
    <property type="project" value="TreeGrafter"/>
</dbReference>
<evidence type="ECO:0000256" key="2">
    <source>
        <dbReference type="SAM" id="Phobius"/>
    </source>
</evidence>
<dbReference type="PANTHER" id="PTHR11328">
    <property type="entry name" value="MAJOR FACILITATOR SUPERFAMILY DOMAIN-CONTAINING PROTEIN"/>
    <property type="match status" value="1"/>
</dbReference>
<dbReference type="NCBIfam" id="TIGR00792">
    <property type="entry name" value="gph"/>
    <property type="match status" value="1"/>
</dbReference>
<name>A0AB36JXQ3_9GAMM</name>
<organism evidence="3 4">
    <name type="scientific">Salinivibrio kushneri</name>
    <dbReference type="NCBI Taxonomy" id="1908198"/>
    <lineage>
        <taxon>Bacteria</taxon>
        <taxon>Pseudomonadati</taxon>
        <taxon>Pseudomonadota</taxon>
        <taxon>Gammaproteobacteria</taxon>
        <taxon>Vibrionales</taxon>
        <taxon>Vibrionaceae</taxon>
        <taxon>Salinivibrio</taxon>
    </lineage>
</organism>
<dbReference type="Gene3D" id="1.20.1250.20">
    <property type="entry name" value="MFS general substrate transporter like domains"/>
    <property type="match status" value="2"/>
</dbReference>
<feature type="transmembrane region" description="Helical" evidence="2">
    <location>
        <begin position="153"/>
        <end position="177"/>
    </location>
</feature>
<feature type="transmembrane region" description="Helical" evidence="2">
    <location>
        <begin position="323"/>
        <end position="347"/>
    </location>
</feature>
<evidence type="ECO:0000313" key="3">
    <source>
        <dbReference type="EMBL" id="OOE40516.1"/>
    </source>
</evidence>
<feature type="transmembrane region" description="Helical" evidence="2">
    <location>
        <begin position="409"/>
        <end position="429"/>
    </location>
</feature>
<gene>
    <name evidence="3" type="ORF">BZG09_16425</name>
</gene>
<dbReference type="RefSeq" id="WP_077459649.1">
    <property type="nucleotide sequence ID" value="NZ_MUEL01000051.1"/>
</dbReference>
<feature type="transmembrane region" description="Helical" evidence="2">
    <location>
        <begin position="113"/>
        <end position="132"/>
    </location>
</feature>
<proteinExistence type="inferred from homology"/>
<feature type="transmembrane region" description="Helical" evidence="2">
    <location>
        <begin position="88"/>
        <end position="107"/>
    </location>
</feature>
<dbReference type="PANTHER" id="PTHR11328:SF24">
    <property type="entry name" value="MAJOR FACILITATOR SUPERFAMILY (MFS) PROFILE DOMAIN-CONTAINING PROTEIN"/>
    <property type="match status" value="1"/>
</dbReference>
<dbReference type="InterPro" id="IPR036259">
    <property type="entry name" value="MFS_trans_sf"/>
</dbReference>
<dbReference type="GO" id="GO:0006814">
    <property type="term" value="P:sodium ion transport"/>
    <property type="evidence" value="ECO:0007669"/>
    <property type="project" value="InterPro"/>
</dbReference>
<protein>
    <submittedName>
        <fullName evidence="3">MFS transporter</fullName>
    </submittedName>
</protein>
<dbReference type="Pfam" id="PF13347">
    <property type="entry name" value="MFS_2"/>
    <property type="match status" value="1"/>
</dbReference>
<feature type="transmembrane region" description="Helical" evidence="2">
    <location>
        <begin position="54"/>
        <end position="76"/>
    </location>
</feature>
<feature type="transmembrane region" description="Helical" evidence="2">
    <location>
        <begin position="183"/>
        <end position="205"/>
    </location>
</feature>
<keyword evidence="2" id="KW-1133">Transmembrane helix</keyword>
<dbReference type="SUPFAM" id="SSF103473">
    <property type="entry name" value="MFS general substrate transporter"/>
    <property type="match status" value="1"/>
</dbReference>
<keyword evidence="2" id="KW-0812">Transmembrane</keyword>
<dbReference type="CDD" id="cd17332">
    <property type="entry name" value="MFS_MelB_like"/>
    <property type="match status" value="1"/>
</dbReference>
<feature type="transmembrane region" description="Helical" evidence="2">
    <location>
        <begin position="368"/>
        <end position="389"/>
    </location>
</feature>
<reference evidence="3 4" key="1">
    <citation type="journal article" date="2017" name="Genome Announc.">
        <title>Draft Genome Sequences of Salinivibrio proteolyticus, Salinivibrio sharmensis, Salinivibrio siamensis, Salinivibrio costicola subsp. alcaliphilus, Salinivibrio costicola subsp. vallismortis, and 29 New Isolates Belonging to the Genus Salinivibrio.</title>
        <authorList>
            <person name="Lopez-Hermoso C."/>
            <person name="de la Haba R.R."/>
            <person name="Sanchez-Porro C."/>
            <person name="Bayliss S.C."/>
            <person name="Feil E.J."/>
            <person name="Ventosa A."/>
        </authorList>
    </citation>
    <scope>NUCLEOTIDE SEQUENCE [LARGE SCALE GENOMIC DNA]</scope>
    <source>
        <strain evidence="3 4">IC202</strain>
    </source>
</reference>
<dbReference type="GO" id="GO:0008643">
    <property type="term" value="P:carbohydrate transport"/>
    <property type="evidence" value="ECO:0007669"/>
    <property type="project" value="InterPro"/>
</dbReference>
<dbReference type="InterPro" id="IPR001927">
    <property type="entry name" value="Na/Gal_symport"/>
</dbReference>
<feature type="transmembrane region" description="Helical" evidence="2">
    <location>
        <begin position="268"/>
        <end position="287"/>
    </location>
</feature>
<comment type="similarity">
    <text evidence="1">Belongs to the sodium:galactoside symporter (TC 2.A.2) family.</text>
</comment>
<comment type="caution">
    <text evidence="3">The sequence shown here is derived from an EMBL/GenBank/DDBJ whole genome shotgun (WGS) entry which is preliminary data.</text>
</comment>
<feature type="transmembrane region" description="Helical" evidence="2">
    <location>
        <begin position="299"/>
        <end position="317"/>
    </location>
</feature>
<dbReference type="Proteomes" id="UP000188726">
    <property type="component" value="Unassembled WGS sequence"/>
</dbReference>
<dbReference type="GO" id="GO:0015293">
    <property type="term" value="F:symporter activity"/>
    <property type="evidence" value="ECO:0007669"/>
    <property type="project" value="InterPro"/>
</dbReference>
<keyword evidence="2" id="KW-0472">Membrane</keyword>
<dbReference type="EMBL" id="MUEO01000072">
    <property type="protein sequence ID" value="OOE40516.1"/>
    <property type="molecule type" value="Genomic_DNA"/>
</dbReference>
<feature type="transmembrane region" description="Helical" evidence="2">
    <location>
        <begin position="21"/>
        <end position="42"/>
    </location>
</feature>
<dbReference type="AlphaFoldDB" id="A0AB36JXQ3"/>
<dbReference type="InterPro" id="IPR039672">
    <property type="entry name" value="MFS_2"/>
</dbReference>
<feature type="transmembrane region" description="Helical" evidence="2">
    <location>
        <begin position="239"/>
        <end position="262"/>
    </location>
</feature>
<sequence length="450" mass="50541">MTRSISSSYVNVSATEKFGYGLGDFASNLSFGFVSLFLLFYYTDVYGISAAQASVIFVVARVVDAIYNLVVGYFVDKTYSRHGKLRPYLLYGAVPLGLLTVFCFIFFEGEFKFIFALFSYTLYCIAYTTVNTPYSAMTNTLTQNEKSRASLSVYRFTLASLGYLVVSTTANSLVALFPDQQTGYIWAVSLYSLIATVAFLACFYLTKERVAIESNSQPINMQSFFNTLLKNKPLINVSLYTLFFYIAYTVWMAIAIYYIQYVLKQPDFVTLFFLIQTAAYTFGVICSDKLISWVGKKAVALYALAFGTIGLLLQYFVAGNDVFFVMVCICMFSITLGIGFVTMWSMVPDTVEYAEWHHEVRAEGSIYGFYNFITKIAMALGGGCAGLMLELFGYSNNDLTEYAIHGINISMTLVPAVLFLLCFSVVIFYQLSESNYRSLVDKIELRKSQA</sequence>
<evidence type="ECO:0000256" key="1">
    <source>
        <dbReference type="ARBA" id="ARBA00009617"/>
    </source>
</evidence>